<keyword evidence="2" id="KW-0067">ATP-binding</keyword>
<evidence type="ECO:0000313" key="3">
    <source>
        <dbReference type="Proteomes" id="UP000139167"/>
    </source>
</evidence>
<evidence type="ECO:0000313" key="2">
    <source>
        <dbReference type="EMBL" id="AKI17843.1"/>
    </source>
</evidence>
<proteinExistence type="inferred from homology"/>
<dbReference type="Proteomes" id="UP000139167">
    <property type="component" value="Segment"/>
</dbReference>
<dbReference type="GO" id="GO:0004386">
    <property type="term" value="F:helicase activity"/>
    <property type="evidence" value="ECO:0007669"/>
    <property type="project" value="UniProtKB-KW"/>
</dbReference>
<organismHost>
    <name type="scientific">Homo sapiens</name>
    <name type="common">Human</name>
    <dbReference type="NCBI Taxonomy" id="9606"/>
</organismHost>
<keyword evidence="2" id="KW-0347">Helicase</keyword>
<name>A0A0G2TXJ0_HCMV</name>
<dbReference type="GO" id="GO:0019079">
    <property type="term" value="P:viral genome replication"/>
    <property type="evidence" value="ECO:0007669"/>
    <property type="project" value="InterPro"/>
</dbReference>
<sequence>MTAQPPLHHRHHPYTLFGTSCHLSWYGLLEASVPIVQCLFLDLGGGRAEPRLHTFVVRGDRLPPAEVRAVHRASYAALASAVTTDADERRRGLEQRSAVLARVLLEGSALIRVLARTFTPVQIQTDASGVEILEAAPALGVETAALSNALSLFHVAKLVVIGSYPEVHEPRVVTHAAERVSEEYGTHAHKKLRRGYYAYDLAMSFRVGTHKYVLERDDEAVLARLFEVREVCFLRTCLRLVTPVGFVAVAVTDEQCCLLLQSAWTHLYDVLFRGFAGQPPLRDYLGPDLFETGAARSFFFPGFPPVPVYAVHGLHTLMRETALDAAAEVLSWCGLPDIVGSAGKLEVEPCALSLGVPEDEWQVFGTEAGGSAVRLNATAFCERPAGGDRRWLLPPLPRDDGDGENNVVEVSSSTGGAHPPSDDATFTVHVRDATLHRVLIVDLVERVLAKCVRARDFNPYVRYSHRLHTYAVCEKFIENLRFRSRRAFWQIQSLLGYISEHVTSACASAGLLWVLSRGHREFYVYDGYSGHGPVSAEVCVRTVVDCYWRKLFGGDDPGPTCRVQESAPGVLLVWGDERLVGPFNFFYGNGGAGGSPLHGVVGGFAAGHCGGACCAGCVVTHRHSSGGGGGGGGSGVGDADHASGGGLDAAAGSGHNGGSDRVSPSTPPAALGGCCCAAGGDWLSAVGHVLGRLPALLRERVSVSELEAVYREILFRFVARRNDVDFWLLRFQPGENEVRPHAGVIDCAPFHGVWAEQGQIIVQSRDTALAADIGYGVYVDKAFAMLTACVEVWARELLSSSTASTTACSSSSVLSSALPSVTSSSSGTATVSPPSCSSSSATWLEERDEWVRSLAVDAQHTAKRVASEGLRFFRLNA</sequence>
<dbReference type="HAMAP" id="MF_04010">
    <property type="entry name" value="HSV_HEPA"/>
    <property type="match status" value="1"/>
</dbReference>
<dbReference type="Pfam" id="PF03324">
    <property type="entry name" value="Herpes_HEPA"/>
    <property type="match status" value="1"/>
</dbReference>
<keyword evidence="2" id="KW-0547">Nucleotide-binding</keyword>
<dbReference type="EMBL" id="KP745694">
    <property type="protein sequence ID" value="AKI17843.1"/>
    <property type="molecule type" value="Genomic_DNA"/>
</dbReference>
<reference evidence="2 3" key="1">
    <citation type="journal article" date="2015" name="J. Virol.">
        <title>High-throughput analysis of human cytomegalovirus genome diversity highlights the widespread occurrence of gene-disrupting mutations and pervasive recombination.</title>
        <authorList>
            <person name="Sijmons S."/>
            <person name="Thys K."/>
            <person name="Mbong Ngwese M."/>
            <person name="Van Damme E."/>
            <person name="Dvorak J."/>
            <person name="Van Loock M."/>
            <person name="Li G."/>
            <person name="Tachezy R."/>
            <person name="Busson L."/>
            <person name="Aerssens J."/>
            <person name="Van Ranst M."/>
            <person name="Maes P."/>
        </authorList>
    </citation>
    <scope>NUCLEOTIDE SEQUENCE [LARGE SCALE GENOMIC DNA]</scope>
    <source>
        <strain evidence="2">BE/12/2010</strain>
    </source>
</reference>
<feature type="region of interest" description="Disordered" evidence="1">
    <location>
        <begin position="645"/>
        <end position="664"/>
    </location>
</feature>
<accession>A0A0G2TXJ0</accession>
<organism evidence="2 3">
    <name type="scientific">Human cytomegalovirus</name>
    <name type="common">HHV-5</name>
    <name type="synonym">Human herpesvirus 5</name>
    <dbReference type="NCBI Taxonomy" id="10359"/>
    <lineage>
        <taxon>Viruses</taxon>
        <taxon>Duplodnaviria</taxon>
        <taxon>Heunggongvirae</taxon>
        <taxon>Peploviricota</taxon>
        <taxon>Herviviricetes</taxon>
        <taxon>Herpesvirales</taxon>
        <taxon>Orthoherpesviridae</taxon>
        <taxon>Betaherpesvirinae</taxon>
        <taxon>Cytomegalovirus</taxon>
        <taxon>Cytomegalovirus humanbeta5</taxon>
    </lineage>
</organism>
<dbReference type="InterPro" id="IPR004996">
    <property type="entry name" value="HSV_HEPA"/>
</dbReference>
<evidence type="ECO:0000256" key="1">
    <source>
        <dbReference type="SAM" id="MobiDB-lite"/>
    </source>
</evidence>
<protein>
    <submittedName>
        <fullName evidence="2">Helicase-primase subunit</fullName>
    </submittedName>
</protein>
<feature type="region of interest" description="Disordered" evidence="1">
    <location>
        <begin position="395"/>
        <end position="422"/>
    </location>
</feature>
<gene>
    <name evidence="2" type="primary">UL102</name>
</gene>
<keyword evidence="2" id="KW-0378">Hydrolase</keyword>